<keyword evidence="7" id="KW-0503">Monooxygenase</keyword>
<evidence type="ECO:0000256" key="4">
    <source>
        <dbReference type="ARBA" id="ARBA00022723"/>
    </source>
</evidence>
<evidence type="ECO:0000313" key="10">
    <source>
        <dbReference type="Proteomes" id="UP000294847"/>
    </source>
</evidence>
<name>A0A4P7NB82_PYROR</name>
<dbReference type="Gene3D" id="1.10.630.10">
    <property type="entry name" value="Cytochrome P450"/>
    <property type="match status" value="1"/>
</dbReference>
<dbReference type="PRINTS" id="PR00385">
    <property type="entry name" value="P450"/>
</dbReference>
<comment type="similarity">
    <text evidence="2 7">Belongs to the cytochrome P450 family.</text>
</comment>
<sequence length="515" mass="56171">MTSIWSLSSALGHILAIFPDVTYLLSVLLVVILQICLKVSFAPARRPDLSNIPGPWYTRVSHMWFFYQRWHGRLAPASHAILLSHGDETDGIVRLSPTVVLLNDVPSLKTLFGKQDAATGTKIVRALNLGGHSWSIMAPEFDLARGRRQAVQAATTETNMRLWRGALEREVEVLLGALRSGGAVDVVRPLRMLTTKASALALAGTEISDATAHEVLEANGLFNRCVAKRLCMPDAILSMLDMLPWREHLLSHTSLFRTLGSGAKLFTLGEKLNDLAAAKGSNLQVQSSALYLQRKQMRIEDGVEDTDLLSADTAGGLLAGSETTAATLAWILFELSRRPELAERLRNELTAADGTTAGPDLLDAVIKEELRYRGPVALTSNRIVGAGGATVLGGRYFLPAGTVVVMHNHWLSRRDPRGSHHVWDPMRWVGAGVGGADAADRCTAPFGIGIRRCPGKTMAWMVMRKVVAAVVMGCVLQCPAETTDETMEAVELNGNRPRKEECRLMFFPRDKSQVA</sequence>
<dbReference type="Proteomes" id="UP000294847">
    <property type="component" value="Chromosome 3"/>
</dbReference>
<dbReference type="PANTHER" id="PTHR24305:SF166">
    <property type="entry name" value="CYTOCHROME P450 12A4, MITOCHONDRIAL-RELATED"/>
    <property type="match status" value="1"/>
</dbReference>
<feature type="transmembrane region" description="Helical" evidence="8">
    <location>
        <begin position="12"/>
        <end position="37"/>
    </location>
</feature>
<keyword evidence="5 6" id="KW-0408">Iron</keyword>
<dbReference type="AlphaFoldDB" id="A0A4P7NB82"/>
<proteinExistence type="inferred from homology"/>
<dbReference type="InterPro" id="IPR036396">
    <property type="entry name" value="Cyt_P450_sf"/>
</dbReference>
<keyword evidence="3 6" id="KW-0349">Heme</keyword>
<dbReference type="Pfam" id="PF00067">
    <property type="entry name" value="p450"/>
    <property type="match status" value="1"/>
</dbReference>
<dbReference type="GO" id="GO:0016705">
    <property type="term" value="F:oxidoreductase activity, acting on paired donors, with incorporation or reduction of molecular oxygen"/>
    <property type="evidence" value="ECO:0007669"/>
    <property type="project" value="InterPro"/>
</dbReference>
<protein>
    <recommendedName>
        <fullName evidence="11">Cytochrome P450</fullName>
    </recommendedName>
</protein>
<dbReference type="GO" id="GO:0004497">
    <property type="term" value="F:monooxygenase activity"/>
    <property type="evidence" value="ECO:0007669"/>
    <property type="project" value="UniProtKB-KW"/>
</dbReference>
<dbReference type="InterPro" id="IPR017972">
    <property type="entry name" value="Cyt_P450_CS"/>
</dbReference>
<dbReference type="PANTHER" id="PTHR24305">
    <property type="entry name" value="CYTOCHROME P450"/>
    <property type="match status" value="1"/>
</dbReference>
<dbReference type="PROSITE" id="PS00086">
    <property type="entry name" value="CYTOCHROME_P450"/>
    <property type="match status" value="1"/>
</dbReference>
<dbReference type="InterPro" id="IPR050121">
    <property type="entry name" value="Cytochrome_P450_monoxygenase"/>
</dbReference>
<dbReference type="InterPro" id="IPR002401">
    <property type="entry name" value="Cyt_P450_E_grp-I"/>
</dbReference>
<evidence type="ECO:0000256" key="7">
    <source>
        <dbReference type="RuleBase" id="RU000461"/>
    </source>
</evidence>
<evidence type="ECO:0000256" key="5">
    <source>
        <dbReference type="ARBA" id="ARBA00023004"/>
    </source>
</evidence>
<keyword evidence="8" id="KW-0812">Transmembrane</keyword>
<comment type="cofactor">
    <cofactor evidence="1 6">
        <name>heme</name>
        <dbReference type="ChEBI" id="CHEBI:30413"/>
    </cofactor>
</comment>
<accession>A0A4P7NB82</accession>
<evidence type="ECO:0000256" key="6">
    <source>
        <dbReference type="PIRSR" id="PIRSR602401-1"/>
    </source>
</evidence>
<evidence type="ECO:0000313" key="9">
    <source>
        <dbReference type="EMBL" id="QBZ58336.1"/>
    </source>
</evidence>
<organism evidence="9 10">
    <name type="scientific">Pyricularia oryzae</name>
    <name type="common">Rice blast fungus</name>
    <name type="synonym">Magnaporthe oryzae</name>
    <dbReference type="NCBI Taxonomy" id="318829"/>
    <lineage>
        <taxon>Eukaryota</taxon>
        <taxon>Fungi</taxon>
        <taxon>Dikarya</taxon>
        <taxon>Ascomycota</taxon>
        <taxon>Pezizomycotina</taxon>
        <taxon>Sordariomycetes</taxon>
        <taxon>Sordariomycetidae</taxon>
        <taxon>Magnaporthales</taxon>
        <taxon>Pyriculariaceae</taxon>
        <taxon>Pyricularia</taxon>
    </lineage>
</organism>
<keyword evidence="7" id="KW-0560">Oxidoreductase</keyword>
<gene>
    <name evidence="9" type="ORF">PoMZ_03287</name>
</gene>
<evidence type="ECO:0008006" key="11">
    <source>
        <dbReference type="Google" id="ProtNLM"/>
    </source>
</evidence>
<keyword evidence="8" id="KW-1133">Transmembrane helix</keyword>
<dbReference type="GO" id="GO:0020037">
    <property type="term" value="F:heme binding"/>
    <property type="evidence" value="ECO:0007669"/>
    <property type="project" value="InterPro"/>
</dbReference>
<evidence type="ECO:0000256" key="2">
    <source>
        <dbReference type="ARBA" id="ARBA00010617"/>
    </source>
</evidence>
<dbReference type="PRINTS" id="PR00463">
    <property type="entry name" value="EP450I"/>
</dbReference>
<dbReference type="SUPFAM" id="SSF48264">
    <property type="entry name" value="Cytochrome P450"/>
    <property type="match status" value="1"/>
</dbReference>
<evidence type="ECO:0000256" key="1">
    <source>
        <dbReference type="ARBA" id="ARBA00001971"/>
    </source>
</evidence>
<dbReference type="EMBL" id="CP034206">
    <property type="protein sequence ID" value="QBZ58336.1"/>
    <property type="molecule type" value="Genomic_DNA"/>
</dbReference>
<keyword evidence="4 6" id="KW-0479">Metal-binding</keyword>
<keyword evidence="8" id="KW-0472">Membrane</keyword>
<evidence type="ECO:0000256" key="8">
    <source>
        <dbReference type="SAM" id="Phobius"/>
    </source>
</evidence>
<dbReference type="InterPro" id="IPR001128">
    <property type="entry name" value="Cyt_P450"/>
</dbReference>
<dbReference type="GO" id="GO:0005506">
    <property type="term" value="F:iron ion binding"/>
    <property type="evidence" value="ECO:0007669"/>
    <property type="project" value="InterPro"/>
</dbReference>
<feature type="binding site" description="axial binding residue" evidence="6">
    <location>
        <position position="453"/>
    </location>
    <ligand>
        <name>heme</name>
        <dbReference type="ChEBI" id="CHEBI:30413"/>
    </ligand>
    <ligandPart>
        <name>Fe</name>
        <dbReference type="ChEBI" id="CHEBI:18248"/>
    </ligandPart>
</feature>
<evidence type="ECO:0000256" key="3">
    <source>
        <dbReference type="ARBA" id="ARBA00022617"/>
    </source>
</evidence>
<reference evidence="9 10" key="1">
    <citation type="journal article" date="2019" name="Mol. Biol. Evol.">
        <title>Blast fungal genomes show frequent chromosomal changes, gene gains and losses, and effector gene turnover.</title>
        <authorList>
            <person name="Gomez Luciano L.B."/>
            <person name="Jason Tsai I."/>
            <person name="Chuma I."/>
            <person name="Tosa Y."/>
            <person name="Chen Y.H."/>
            <person name="Li J.Y."/>
            <person name="Li M.Y."/>
            <person name="Jade Lu M.Y."/>
            <person name="Nakayashiki H."/>
            <person name="Li W.H."/>
        </authorList>
    </citation>
    <scope>NUCLEOTIDE SEQUENCE [LARGE SCALE GENOMIC DNA]</scope>
    <source>
        <strain evidence="9">MZ5-1-6</strain>
    </source>
</reference>